<sequence length="130" mass="14506">MYSRGSQGDQLSPLLFCLAENVLSRNILKLVNFGYLNSIIGPKQIKVPSHISYVDDAFIFYKVIWKTPPRNWIKINCDGPSLGNPGSSACGGIARDYDGRFLRPFAHSLGVSNSLIFKLSKFMSQIEYKG</sequence>
<organism evidence="1 2">
    <name type="scientific">Pisum sativum</name>
    <name type="common">Garden pea</name>
    <name type="synonym">Lathyrus oleraceus</name>
    <dbReference type="NCBI Taxonomy" id="3888"/>
    <lineage>
        <taxon>Eukaryota</taxon>
        <taxon>Viridiplantae</taxon>
        <taxon>Streptophyta</taxon>
        <taxon>Embryophyta</taxon>
        <taxon>Tracheophyta</taxon>
        <taxon>Spermatophyta</taxon>
        <taxon>Magnoliopsida</taxon>
        <taxon>eudicotyledons</taxon>
        <taxon>Gunneridae</taxon>
        <taxon>Pentapetalae</taxon>
        <taxon>rosids</taxon>
        <taxon>fabids</taxon>
        <taxon>Fabales</taxon>
        <taxon>Fabaceae</taxon>
        <taxon>Papilionoideae</taxon>
        <taxon>50 kb inversion clade</taxon>
        <taxon>NPAAA clade</taxon>
        <taxon>Hologalegina</taxon>
        <taxon>IRL clade</taxon>
        <taxon>Fabeae</taxon>
        <taxon>Lathyrus</taxon>
    </lineage>
</organism>
<dbReference type="EMBL" id="JAMSHJ010000004">
    <property type="protein sequence ID" value="KAI5419697.1"/>
    <property type="molecule type" value="Genomic_DNA"/>
</dbReference>
<accession>A0A9D4XGE5</accession>
<proteinExistence type="predicted"/>
<dbReference type="AlphaFoldDB" id="A0A9D4XGE5"/>
<dbReference type="InterPro" id="IPR053151">
    <property type="entry name" value="RNase_H-like"/>
</dbReference>
<evidence type="ECO:0000313" key="2">
    <source>
        <dbReference type="Proteomes" id="UP001058974"/>
    </source>
</evidence>
<comment type="caution">
    <text evidence="1">The sequence shown here is derived from an EMBL/GenBank/DDBJ whole genome shotgun (WGS) entry which is preliminary data.</text>
</comment>
<keyword evidence="2" id="KW-1185">Reference proteome</keyword>
<protein>
    <submittedName>
        <fullName evidence="1">Uncharacterized protein</fullName>
    </submittedName>
</protein>
<evidence type="ECO:0000313" key="1">
    <source>
        <dbReference type="EMBL" id="KAI5419697.1"/>
    </source>
</evidence>
<name>A0A9D4XGE5_PEA</name>
<reference evidence="1 2" key="1">
    <citation type="journal article" date="2022" name="Nat. Genet.">
        <title>Improved pea reference genome and pan-genome highlight genomic features and evolutionary characteristics.</title>
        <authorList>
            <person name="Yang T."/>
            <person name="Liu R."/>
            <person name="Luo Y."/>
            <person name="Hu S."/>
            <person name="Wang D."/>
            <person name="Wang C."/>
            <person name="Pandey M.K."/>
            <person name="Ge S."/>
            <person name="Xu Q."/>
            <person name="Li N."/>
            <person name="Li G."/>
            <person name="Huang Y."/>
            <person name="Saxena R.K."/>
            <person name="Ji Y."/>
            <person name="Li M."/>
            <person name="Yan X."/>
            <person name="He Y."/>
            <person name="Liu Y."/>
            <person name="Wang X."/>
            <person name="Xiang C."/>
            <person name="Varshney R.K."/>
            <person name="Ding H."/>
            <person name="Gao S."/>
            <person name="Zong X."/>
        </authorList>
    </citation>
    <scope>NUCLEOTIDE SEQUENCE [LARGE SCALE GENOMIC DNA]</scope>
    <source>
        <strain evidence="1 2">cv. Zhongwan 6</strain>
    </source>
</reference>
<dbReference type="Proteomes" id="UP001058974">
    <property type="component" value="Chromosome 4"/>
</dbReference>
<dbReference type="Gramene" id="Psat04G0374700-T1">
    <property type="protein sequence ID" value="KAI5419697.1"/>
    <property type="gene ID" value="KIW84_043747"/>
</dbReference>
<dbReference type="PANTHER" id="PTHR47723">
    <property type="entry name" value="OS05G0353850 PROTEIN"/>
    <property type="match status" value="1"/>
</dbReference>
<dbReference type="PANTHER" id="PTHR47723:SF19">
    <property type="entry name" value="POLYNUCLEOTIDYL TRANSFERASE, RIBONUCLEASE H-LIKE SUPERFAMILY PROTEIN"/>
    <property type="match status" value="1"/>
</dbReference>
<gene>
    <name evidence="1" type="ORF">KIW84_043747</name>
</gene>